<feature type="transmembrane region" description="Helical" evidence="2">
    <location>
        <begin position="52"/>
        <end position="72"/>
    </location>
</feature>
<keyword evidence="2" id="KW-1133">Transmembrane helix</keyword>
<evidence type="ECO:0000256" key="2">
    <source>
        <dbReference type="SAM" id="Phobius"/>
    </source>
</evidence>
<dbReference type="AlphaFoldDB" id="A0A1Q2CPE5"/>
<keyword evidence="4" id="KW-1185">Reference proteome</keyword>
<evidence type="ECO:0000256" key="1">
    <source>
        <dbReference type="SAM" id="MobiDB-lite"/>
    </source>
</evidence>
<sequence length="77" mass="7934">MPYRPKSPQEPHDAAAPAGDDAANPQSVDAQKAASDAPQPVADGPTKARKTLWLVGLGVGVYFIATGIYQAIMAGQS</sequence>
<accession>A0A1Q2CPE5</accession>
<evidence type="ECO:0000313" key="3">
    <source>
        <dbReference type="EMBL" id="AQP47945.1"/>
    </source>
</evidence>
<gene>
    <name evidence="3" type="ORF">BW730_11035</name>
</gene>
<proteinExistence type="predicted"/>
<dbReference type="STRING" id="1332264.BW730_11035"/>
<dbReference type="EMBL" id="CP019606">
    <property type="protein sequence ID" value="AQP47945.1"/>
    <property type="molecule type" value="Genomic_DNA"/>
</dbReference>
<feature type="compositionally biased region" description="Low complexity" evidence="1">
    <location>
        <begin position="14"/>
        <end position="23"/>
    </location>
</feature>
<keyword evidence="2" id="KW-0472">Membrane</keyword>
<keyword evidence="2" id="KW-0812">Transmembrane</keyword>
<name>A0A1Q2CPE5_9ACTN</name>
<protein>
    <submittedName>
        <fullName evidence="3">Uncharacterized protein</fullName>
    </submittedName>
</protein>
<dbReference type="RefSeq" id="WP_077686274.1">
    <property type="nucleotide sequence ID" value="NZ_CP019606.1"/>
</dbReference>
<evidence type="ECO:0000313" key="4">
    <source>
        <dbReference type="Proteomes" id="UP000188145"/>
    </source>
</evidence>
<reference evidence="4" key="1">
    <citation type="submission" date="2017-02" db="EMBL/GenBank/DDBJ databases">
        <title>Tessaracoccus aquaemaris sp. nov., isolated from the intestine of a Korean rockfish, Sebastes schlegelii, in a marine aquaculture pond.</title>
        <authorList>
            <person name="Tak E.J."/>
            <person name="Bae J.-W."/>
        </authorList>
    </citation>
    <scope>NUCLEOTIDE SEQUENCE [LARGE SCALE GENOMIC DNA]</scope>
    <source>
        <strain evidence="4">NSG39</strain>
    </source>
</reference>
<dbReference type="KEGG" id="tes:BW730_11035"/>
<organism evidence="3 4">
    <name type="scientific">Tessaracoccus aquimaris</name>
    <dbReference type="NCBI Taxonomy" id="1332264"/>
    <lineage>
        <taxon>Bacteria</taxon>
        <taxon>Bacillati</taxon>
        <taxon>Actinomycetota</taxon>
        <taxon>Actinomycetes</taxon>
        <taxon>Propionibacteriales</taxon>
        <taxon>Propionibacteriaceae</taxon>
        <taxon>Tessaracoccus</taxon>
    </lineage>
</organism>
<feature type="region of interest" description="Disordered" evidence="1">
    <location>
        <begin position="1"/>
        <end position="47"/>
    </location>
</feature>
<dbReference type="OrthoDB" id="9989890at2"/>
<dbReference type="Proteomes" id="UP000188145">
    <property type="component" value="Chromosome"/>
</dbReference>